<comment type="similarity">
    <text evidence="1">Belongs to the glycosyl hydrolase 13 family.</text>
</comment>
<reference evidence="5 6" key="1">
    <citation type="submission" date="2014-11" db="EMBL/GenBank/DDBJ databases">
        <title>Complete genome sequence and analysis of Lactobacillus hokkaidonensis LOOC260T.</title>
        <authorList>
            <person name="Tanizawa Y."/>
            <person name="Tohno M."/>
            <person name="Kaminuma E."/>
            <person name="Nakamura Y."/>
            <person name="Arita M."/>
        </authorList>
    </citation>
    <scope>NUCLEOTIDE SEQUENCE [LARGE SCALE GENOMIC DNA]</scope>
    <source>
        <strain evidence="5 6">LOOC260</strain>
    </source>
</reference>
<dbReference type="PANTHER" id="PTHR10357">
    <property type="entry name" value="ALPHA-AMYLASE FAMILY MEMBER"/>
    <property type="match status" value="1"/>
</dbReference>
<evidence type="ECO:0000256" key="1">
    <source>
        <dbReference type="ARBA" id="ARBA00008061"/>
    </source>
</evidence>
<dbReference type="Pfam" id="PF00128">
    <property type="entry name" value="Alpha-amylase"/>
    <property type="match status" value="1"/>
</dbReference>
<evidence type="ECO:0000259" key="4">
    <source>
        <dbReference type="SMART" id="SM00642"/>
    </source>
</evidence>
<accession>A0A0A1H137</accession>
<dbReference type="FunFam" id="3.20.20.80:FF:000064">
    <property type="entry name" value="Oligo-1,6-glucosidase"/>
    <property type="match status" value="2"/>
</dbReference>
<keyword evidence="3" id="KW-0326">Glycosidase</keyword>
<dbReference type="EMBL" id="AP014680">
    <property type="protein sequence ID" value="BAP86431.1"/>
    <property type="molecule type" value="Genomic_DNA"/>
</dbReference>
<dbReference type="HOGENOM" id="CLU_006462_1_2_9"/>
<name>A0A0A1H137_9LACO</name>
<dbReference type="NCBIfam" id="NF008183">
    <property type="entry name" value="PRK10933.1"/>
    <property type="match status" value="1"/>
</dbReference>
<dbReference type="RefSeq" id="WP_052467360.1">
    <property type="nucleotide sequence ID" value="NZ_AP014680.1"/>
</dbReference>
<dbReference type="Gene3D" id="3.90.400.10">
    <property type="entry name" value="Oligo-1,6-glucosidase, Domain 2"/>
    <property type="match status" value="1"/>
</dbReference>
<dbReference type="Proteomes" id="UP000031620">
    <property type="component" value="Chromosome"/>
</dbReference>
<dbReference type="STRING" id="1291742.LOOC260_119250"/>
<dbReference type="KEGG" id="lho:LOOC260_119250"/>
<feature type="domain" description="Glycosyl hydrolase family 13 catalytic" evidence="4">
    <location>
        <begin position="22"/>
        <end position="434"/>
    </location>
</feature>
<proteinExistence type="inferred from homology"/>
<dbReference type="InterPro" id="IPR006047">
    <property type="entry name" value="GH13_cat_dom"/>
</dbReference>
<keyword evidence="2" id="KW-0378">Hydrolase</keyword>
<dbReference type="InterPro" id="IPR045857">
    <property type="entry name" value="O16G_dom_2"/>
</dbReference>
<dbReference type="PANTHER" id="PTHR10357:SF184">
    <property type="entry name" value="OLIGO-1,6-GLUCOSIDASE 1"/>
    <property type="match status" value="1"/>
</dbReference>
<dbReference type="InterPro" id="IPR017853">
    <property type="entry name" value="GH"/>
</dbReference>
<dbReference type="SUPFAM" id="SSF51011">
    <property type="entry name" value="Glycosyl hydrolase domain"/>
    <property type="match status" value="1"/>
</dbReference>
<gene>
    <name evidence="5" type="ORF">LOOC260_119250</name>
</gene>
<organism evidence="5 6">
    <name type="scientific">Paucilactobacillus hokkaidonensis JCM 18461</name>
    <dbReference type="NCBI Taxonomy" id="1291742"/>
    <lineage>
        <taxon>Bacteria</taxon>
        <taxon>Bacillati</taxon>
        <taxon>Bacillota</taxon>
        <taxon>Bacilli</taxon>
        <taxon>Lactobacillales</taxon>
        <taxon>Lactobacillaceae</taxon>
        <taxon>Paucilactobacillus</taxon>
    </lineage>
</organism>
<evidence type="ECO:0000313" key="6">
    <source>
        <dbReference type="Proteomes" id="UP000031620"/>
    </source>
</evidence>
<dbReference type="GO" id="GO:0009313">
    <property type="term" value="P:oligosaccharide catabolic process"/>
    <property type="evidence" value="ECO:0007669"/>
    <property type="project" value="TreeGrafter"/>
</dbReference>
<dbReference type="InterPro" id="IPR013780">
    <property type="entry name" value="Glyco_hydro_b"/>
</dbReference>
<evidence type="ECO:0000313" key="5">
    <source>
        <dbReference type="EMBL" id="BAP86431.1"/>
    </source>
</evidence>
<protein>
    <submittedName>
        <fullName evidence="5">Oligo-1,6-glucosidase</fullName>
    </submittedName>
</protein>
<dbReference type="Gene3D" id="2.60.40.1180">
    <property type="entry name" value="Golgi alpha-mannosidase II"/>
    <property type="match status" value="1"/>
</dbReference>
<dbReference type="GO" id="GO:0004556">
    <property type="term" value="F:alpha-amylase activity"/>
    <property type="evidence" value="ECO:0007669"/>
    <property type="project" value="TreeGrafter"/>
</dbReference>
<dbReference type="Gene3D" id="3.20.20.80">
    <property type="entry name" value="Glycosidases"/>
    <property type="match status" value="1"/>
</dbReference>
<dbReference type="CDD" id="cd11333">
    <property type="entry name" value="AmyAc_SI_OligoGlu_DGase"/>
    <property type="match status" value="1"/>
</dbReference>
<evidence type="ECO:0000256" key="2">
    <source>
        <dbReference type="ARBA" id="ARBA00022801"/>
    </source>
</evidence>
<dbReference type="Pfam" id="PF02806">
    <property type="entry name" value="Alpha-amylase_C"/>
    <property type="match status" value="1"/>
</dbReference>
<dbReference type="FunFam" id="3.90.400.10:FF:000002">
    <property type="entry name" value="Sucrose isomerase"/>
    <property type="match status" value="1"/>
</dbReference>
<evidence type="ECO:0000256" key="3">
    <source>
        <dbReference type="ARBA" id="ARBA00023295"/>
    </source>
</evidence>
<dbReference type="SUPFAM" id="SSF51445">
    <property type="entry name" value="(Trans)glycosidases"/>
    <property type="match status" value="1"/>
</dbReference>
<sequence length="568" mass="65835">MKIGKVREGLSSQWWKKAVVYQVYPRSFQDSNNDGIGDINGITSRLEYLKKLGVDVVWLNPIYVSPNIDGGYDISDYQNVNPDFGTMTDLDNLFNKAHELNLKIMMDLVVNHTSDEHAWFKESRASRNNAKRDFYIWRDPVDGHEPNNWGSYFDGPAWQWDEQTQQYYLHLFAAKQPDLNWSNPQVRDAVYQMMNFWVDKGVDGFRMDVINLISKPDGLPDAPQAKNDKFGDVEAVVANGPHVHEYIQELHDKVLKGHNVITVGETPGAQPKDAVKYAGENTGEFNMTFQFEHMELDDNDDPSLGKWSDKKTSLADLRTSLSKWQTGLHGQAWNSLYWNNHDRPRMVSRFGNDSKQYRVLSAKMLATLLHFLQGTPYIFQGEEIGMTNMPFEKLEDYRDIESLNAYHYLVEKNKRVSHATMMSYLYNTSRDNARTPMQWSNEINGGFSSHQPWIVANPNYQSINVKDAIAKDNSLFYYYQRLIKLRHELPIITDGDYKLVSNNDRDNEVYAYTRNDAKTSLLVICNFTDQIVQRDYHITADAQLVISNYDNDLKNELRPYEAKVYQIK</sequence>
<dbReference type="InterPro" id="IPR006048">
    <property type="entry name" value="A-amylase/branching_C"/>
</dbReference>
<dbReference type="SMART" id="SM00642">
    <property type="entry name" value="Aamy"/>
    <property type="match status" value="1"/>
</dbReference>
<dbReference type="GO" id="GO:0043169">
    <property type="term" value="F:cation binding"/>
    <property type="evidence" value="ECO:0007669"/>
    <property type="project" value="InterPro"/>
</dbReference>
<dbReference type="AlphaFoldDB" id="A0A0A1H137"/>